<evidence type="ECO:0000256" key="3">
    <source>
        <dbReference type="ARBA" id="ARBA00023163"/>
    </source>
</evidence>
<keyword evidence="2" id="KW-0238">DNA-binding</keyword>
<keyword evidence="1" id="KW-0805">Transcription regulation</keyword>
<gene>
    <name evidence="5" type="ORF">A2519_08745</name>
</gene>
<dbReference type="PANTHER" id="PTHR43280">
    <property type="entry name" value="ARAC-FAMILY TRANSCRIPTIONAL REGULATOR"/>
    <property type="match status" value="1"/>
</dbReference>
<feature type="domain" description="HTH araC/xylS-type" evidence="4">
    <location>
        <begin position="150"/>
        <end position="248"/>
    </location>
</feature>
<proteinExistence type="predicted"/>
<dbReference type="Proteomes" id="UP000179243">
    <property type="component" value="Unassembled WGS sequence"/>
</dbReference>
<dbReference type="Gene3D" id="1.10.10.60">
    <property type="entry name" value="Homeodomain-like"/>
    <property type="match status" value="1"/>
</dbReference>
<dbReference type="EMBL" id="MFYX01000033">
    <property type="protein sequence ID" value="OGK06348.1"/>
    <property type="molecule type" value="Genomic_DNA"/>
</dbReference>
<protein>
    <recommendedName>
        <fullName evidence="4">HTH araC/xylS-type domain-containing protein</fullName>
    </recommendedName>
</protein>
<evidence type="ECO:0000256" key="1">
    <source>
        <dbReference type="ARBA" id="ARBA00023015"/>
    </source>
</evidence>
<dbReference type="PROSITE" id="PS01124">
    <property type="entry name" value="HTH_ARAC_FAMILY_2"/>
    <property type="match status" value="1"/>
</dbReference>
<sequence length="252" mass="29115">MPFSIDVLVCRSQTLSDWHYTLCDPFWRIYWMDRKGWYVRYQGKPLALDPTYLAVIPANTPCYSESRARATQFHVHFKLDSAINPFKPGVYFLPITKTISGLISGLMDPARIDLENIIMKTLHIKNLCYDCLSRLPKESLDTCAYSPRITFIMETIVQNLKDPPSNKMLAQSIGMNTNSFIRLFHQETGTSPQKWCMKARINQAALLLSHSTKTIEDIAEETAFFDRNHFSRVFKQFKDIGPAAYRKQSENK</sequence>
<dbReference type="GO" id="GO:0043565">
    <property type="term" value="F:sequence-specific DNA binding"/>
    <property type="evidence" value="ECO:0007669"/>
    <property type="project" value="InterPro"/>
</dbReference>
<dbReference type="Pfam" id="PF12833">
    <property type="entry name" value="HTH_18"/>
    <property type="match status" value="1"/>
</dbReference>
<organism evidence="5 6">
    <name type="scientific">Candidatus Raymondbacteria bacterium RIFOXYD12_FULL_49_13</name>
    <dbReference type="NCBI Taxonomy" id="1817890"/>
    <lineage>
        <taxon>Bacteria</taxon>
        <taxon>Raymondiibacteriota</taxon>
    </lineage>
</organism>
<evidence type="ECO:0000259" key="4">
    <source>
        <dbReference type="PROSITE" id="PS01124"/>
    </source>
</evidence>
<dbReference type="InterPro" id="IPR009057">
    <property type="entry name" value="Homeodomain-like_sf"/>
</dbReference>
<dbReference type="InterPro" id="IPR018060">
    <property type="entry name" value="HTH_AraC"/>
</dbReference>
<dbReference type="SMART" id="SM00342">
    <property type="entry name" value="HTH_ARAC"/>
    <property type="match status" value="1"/>
</dbReference>
<dbReference type="SUPFAM" id="SSF46689">
    <property type="entry name" value="Homeodomain-like"/>
    <property type="match status" value="2"/>
</dbReference>
<accession>A0A1F7FIA4</accession>
<evidence type="ECO:0000256" key="2">
    <source>
        <dbReference type="ARBA" id="ARBA00023125"/>
    </source>
</evidence>
<name>A0A1F7FIA4_UNCRA</name>
<dbReference type="GO" id="GO:0003700">
    <property type="term" value="F:DNA-binding transcription factor activity"/>
    <property type="evidence" value="ECO:0007669"/>
    <property type="project" value="InterPro"/>
</dbReference>
<evidence type="ECO:0000313" key="5">
    <source>
        <dbReference type="EMBL" id="OGK06348.1"/>
    </source>
</evidence>
<reference evidence="5 6" key="1">
    <citation type="journal article" date="2016" name="Nat. Commun.">
        <title>Thousands of microbial genomes shed light on interconnected biogeochemical processes in an aquifer system.</title>
        <authorList>
            <person name="Anantharaman K."/>
            <person name="Brown C.T."/>
            <person name="Hug L.A."/>
            <person name="Sharon I."/>
            <person name="Castelle C.J."/>
            <person name="Probst A.J."/>
            <person name="Thomas B.C."/>
            <person name="Singh A."/>
            <person name="Wilkins M.J."/>
            <person name="Karaoz U."/>
            <person name="Brodie E.L."/>
            <person name="Williams K.H."/>
            <person name="Hubbard S.S."/>
            <person name="Banfield J.F."/>
        </authorList>
    </citation>
    <scope>NUCLEOTIDE SEQUENCE [LARGE SCALE GENOMIC DNA]</scope>
</reference>
<comment type="caution">
    <text evidence="5">The sequence shown here is derived from an EMBL/GenBank/DDBJ whole genome shotgun (WGS) entry which is preliminary data.</text>
</comment>
<dbReference type="AlphaFoldDB" id="A0A1F7FIA4"/>
<evidence type="ECO:0000313" key="6">
    <source>
        <dbReference type="Proteomes" id="UP000179243"/>
    </source>
</evidence>
<keyword evidence="3" id="KW-0804">Transcription</keyword>
<dbReference type="PANTHER" id="PTHR43280:SF2">
    <property type="entry name" value="HTH-TYPE TRANSCRIPTIONAL REGULATOR EXSA"/>
    <property type="match status" value="1"/>
</dbReference>